<evidence type="ECO:0000256" key="1">
    <source>
        <dbReference type="SAM" id="MobiDB-lite"/>
    </source>
</evidence>
<dbReference type="OrthoDB" id="10551194at2759"/>
<comment type="caution">
    <text evidence="2">The sequence shown here is derived from an EMBL/GenBank/DDBJ whole genome shotgun (WGS) entry which is preliminary data.</text>
</comment>
<organism evidence="2 3">
    <name type="scientific">Karstenula rhodostoma CBS 690.94</name>
    <dbReference type="NCBI Taxonomy" id="1392251"/>
    <lineage>
        <taxon>Eukaryota</taxon>
        <taxon>Fungi</taxon>
        <taxon>Dikarya</taxon>
        <taxon>Ascomycota</taxon>
        <taxon>Pezizomycotina</taxon>
        <taxon>Dothideomycetes</taxon>
        <taxon>Pleosporomycetidae</taxon>
        <taxon>Pleosporales</taxon>
        <taxon>Massarineae</taxon>
        <taxon>Didymosphaeriaceae</taxon>
        <taxon>Karstenula</taxon>
    </lineage>
</organism>
<proteinExistence type="predicted"/>
<dbReference type="Proteomes" id="UP000799764">
    <property type="component" value="Unassembled WGS sequence"/>
</dbReference>
<name>A0A9P4P9K5_9PLEO</name>
<gene>
    <name evidence="2" type="ORF">P171DRAFT_435703</name>
</gene>
<keyword evidence="3" id="KW-1185">Reference proteome</keyword>
<feature type="compositionally biased region" description="Basic and acidic residues" evidence="1">
    <location>
        <begin position="22"/>
        <end position="33"/>
    </location>
</feature>
<dbReference type="EMBL" id="MU001508">
    <property type="protein sequence ID" value="KAF2439847.1"/>
    <property type="molecule type" value="Genomic_DNA"/>
</dbReference>
<dbReference type="AlphaFoldDB" id="A0A9P4P9K5"/>
<protein>
    <submittedName>
        <fullName evidence="2">Uncharacterized protein</fullName>
    </submittedName>
</protein>
<sequence>MANGFGSRSTPHAASAATCKVRRQDRSERDMSSAKEPVTFAASPDCGTENAADGHFRRCGSSTTVGRSQPYPALTLNSCHNSTGTGYIRDWLHLSTPGWQRFSLCSPRPTRKLRKAVALCYPLPGVVSTIRVRGSRHSASLLRTLSIAPRNLCYLYGESASSWQGGVCYLCIHTALLRYPSLLAMHVSR</sequence>
<feature type="region of interest" description="Disordered" evidence="1">
    <location>
        <begin position="1"/>
        <end position="40"/>
    </location>
</feature>
<feature type="compositionally biased region" description="Polar residues" evidence="1">
    <location>
        <begin position="1"/>
        <end position="12"/>
    </location>
</feature>
<evidence type="ECO:0000313" key="2">
    <source>
        <dbReference type="EMBL" id="KAF2439847.1"/>
    </source>
</evidence>
<evidence type="ECO:0000313" key="3">
    <source>
        <dbReference type="Proteomes" id="UP000799764"/>
    </source>
</evidence>
<reference evidence="2" key="1">
    <citation type="journal article" date="2020" name="Stud. Mycol.">
        <title>101 Dothideomycetes genomes: a test case for predicting lifestyles and emergence of pathogens.</title>
        <authorList>
            <person name="Haridas S."/>
            <person name="Albert R."/>
            <person name="Binder M."/>
            <person name="Bloem J."/>
            <person name="Labutti K."/>
            <person name="Salamov A."/>
            <person name="Andreopoulos B."/>
            <person name="Baker S."/>
            <person name="Barry K."/>
            <person name="Bills G."/>
            <person name="Bluhm B."/>
            <person name="Cannon C."/>
            <person name="Castanera R."/>
            <person name="Culley D."/>
            <person name="Daum C."/>
            <person name="Ezra D."/>
            <person name="Gonzalez J."/>
            <person name="Henrissat B."/>
            <person name="Kuo A."/>
            <person name="Liang C."/>
            <person name="Lipzen A."/>
            <person name="Lutzoni F."/>
            <person name="Magnuson J."/>
            <person name="Mondo S."/>
            <person name="Nolan M."/>
            <person name="Ohm R."/>
            <person name="Pangilinan J."/>
            <person name="Park H.-J."/>
            <person name="Ramirez L."/>
            <person name="Alfaro M."/>
            <person name="Sun H."/>
            <person name="Tritt A."/>
            <person name="Yoshinaga Y."/>
            <person name="Zwiers L.-H."/>
            <person name="Turgeon B."/>
            <person name="Goodwin S."/>
            <person name="Spatafora J."/>
            <person name="Crous P."/>
            <person name="Grigoriev I."/>
        </authorList>
    </citation>
    <scope>NUCLEOTIDE SEQUENCE</scope>
    <source>
        <strain evidence="2">CBS 690.94</strain>
    </source>
</reference>
<accession>A0A9P4P9K5</accession>